<name>A0A4V4HN02_9HYPH</name>
<proteinExistence type="predicted"/>
<evidence type="ECO:0000313" key="2">
    <source>
        <dbReference type="Proteomes" id="UP000308828"/>
    </source>
</evidence>
<organism evidence="1 2">
    <name type="scientific">Peteryoungia ipomoeae</name>
    <dbReference type="NCBI Taxonomy" id="1210932"/>
    <lineage>
        <taxon>Bacteria</taxon>
        <taxon>Pseudomonadati</taxon>
        <taxon>Pseudomonadota</taxon>
        <taxon>Alphaproteobacteria</taxon>
        <taxon>Hyphomicrobiales</taxon>
        <taxon>Rhizobiaceae</taxon>
        <taxon>Peteryoungia</taxon>
    </lineage>
</organism>
<sequence length="154" mass="16811">MSKKIKPNHLKKLLKTWSVTTPEERRAFLDLVAAESRASGHQTSMTASLEDQETVLASEAAADMGRETELLIANGRYLLPSTIARIEMVMRKRRMTPSAIMGELGFSARDPSLARALAMKAALRLSVVKALEGWLCDNEAQFAAPLGRVAADGK</sequence>
<gene>
    <name evidence="1" type="ORF">FAA97_09455</name>
</gene>
<dbReference type="AlphaFoldDB" id="A0A4V4HN02"/>
<dbReference type="RefSeq" id="WP_136598267.1">
    <property type="nucleotide sequence ID" value="NZ_STGV01000002.1"/>
</dbReference>
<dbReference type="EMBL" id="STGV01000002">
    <property type="protein sequence ID" value="THV24176.1"/>
    <property type="molecule type" value="Genomic_DNA"/>
</dbReference>
<keyword evidence="2" id="KW-1185">Reference proteome</keyword>
<evidence type="ECO:0000313" key="1">
    <source>
        <dbReference type="EMBL" id="THV24176.1"/>
    </source>
</evidence>
<protein>
    <submittedName>
        <fullName evidence="1">Uncharacterized protein</fullName>
    </submittedName>
</protein>
<reference evidence="1 2" key="1">
    <citation type="submission" date="2019-04" db="EMBL/GenBank/DDBJ databases">
        <title>Genome sequence of strain shin9-1.</title>
        <authorList>
            <person name="Gao J."/>
            <person name="Sun J."/>
        </authorList>
    </citation>
    <scope>NUCLEOTIDE SEQUENCE [LARGE SCALE GENOMIC DNA]</scope>
    <source>
        <strain evidence="2">shin9-1</strain>
    </source>
</reference>
<dbReference type="Proteomes" id="UP000308828">
    <property type="component" value="Unassembled WGS sequence"/>
</dbReference>
<dbReference type="OrthoDB" id="8282470at2"/>
<comment type="caution">
    <text evidence="1">The sequence shown here is derived from an EMBL/GenBank/DDBJ whole genome shotgun (WGS) entry which is preliminary data.</text>
</comment>
<accession>A0A4V4HN02</accession>